<evidence type="ECO:0000256" key="3">
    <source>
        <dbReference type="ARBA" id="ARBA00022475"/>
    </source>
</evidence>
<dbReference type="InterPro" id="IPR020846">
    <property type="entry name" value="MFS_dom"/>
</dbReference>
<comment type="caution">
    <text evidence="10">The sequence shown here is derived from an EMBL/GenBank/DDBJ whole genome shotgun (WGS) entry which is preliminary data.</text>
</comment>
<evidence type="ECO:0000256" key="7">
    <source>
        <dbReference type="ARBA" id="ARBA00023136"/>
    </source>
</evidence>
<dbReference type="OrthoDB" id="6818694at2759"/>
<keyword evidence="5 8" id="KW-0812">Transmembrane</keyword>
<dbReference type="AlphaFoldDB" id="A0A8K0GCS4"/>
<dbReference type="InterPro" id="IPR005828">
    <property type="entry name" value="MFS_sugar_transport-like"/>
</dbReference>
<evidence type="ECO:0000313" key="10">
    <source>
        <dbReference type="EMBL" id="KAF2894809.1"/>
    </source>
</evidence>
<accession>A0A8K0GCS4</accession>
<dbReference type="PANTHER" id="PTHR48021:SF1">
    <property type="entry name" value="GH07001P-RELATED"/>
    <property type="match status" value="1"/>
</dbReference>
<dbReference type="Gene3D" id="1.20.1250.20">
    <property type="entry name" value="MFS general substrate transporter like domains"/>
    <property type="match status" value="1"/>
</dbReference>
<dbReference type="GO" id="GO:0022857">
    <property type="term" value="F:transmembrane transporter activity"/>
    <property type="evidence" value="ECO:0007669"/>
    <property type="project" value="InterPro"/>
</dbReference>
<dbReference type="Proteomes" id="UP000801492">
    <property type="component" value="Unassembled WGS sequence"/>
</dbReference>
<dbReference type="Pfam" id="PF00083">
    <property type="entry name" value="Sugar_tr"/>
    <property type="match status" value="1"/>
</dbReference>
<dbReference type="InterPro" id="IPR005829">
    <property type="entry name" value="Sugar_transporter_CS"/>
</dbReference>
<sequence length="378" mass="41258">MSIASAAMYASWPSPALVQLTSDNSPIGIKLTAEEGSWVASSFLLGSIPGCLFAVWLNEKLGRKTALLISSFPLGLPWFGIASARSVLVLCTLRFIAGIGLALLTTGTTTYIGEVADKDIRGRLGTTLNKGLIGTLYVLCVGPFVTYETLALSCSILPMTFAIIFYFMPESPYYLIKIGNKNAAKENLIRLLGNNTPPKTIEERLLEIESVVEHDMKNQSTLWEFLSNKKYRKSLIIIIGIKTLQQLSGMTAIDSYTQTIIEASASSISSEITSIIAGFVQLPATFLAAGLVDRMGRKPLMIISALGCATALIGEGSYFYLYKVTLNDVSMISWLPTAALVFYLMMIPLVATENSTSVAPAPYWRKPTYDYDQYHSDD</sequence>
<dbReference type="InterPro" id="IPR036259">
    <property type="entry name" value="MFS_trans_sf"/>
</dbReference>
<keyword evidence="4" id="KW-0762">Sugar transport</keyword>
<gene>
    <name evidence="10" type="ORF">ILUMI_11366</name>
</gene>
<keyword evidence="6 8" id="KW-1133">Transmembrane helix</keyword>
<evidence type="ECO:0000313" key="11">
    <source>
        <dbReference type="Proteomes" id="UP000801492"/>
    </source>
</evidence>
<feature type="transmembrane region" description="Helical" evidence="8">
    <location>
        <begin position="299"/>
        <end position="320"/>
    </location>
</feature>
<dbReference type="SUPFAM" id="SSF103473">
    <property type="entry name" value="MFS general substrate transporter"/>
    <property type="match status" value="1"/>
</dbReference>
<dbReference type="GO" id="GO:0005886">
    <property type="term" value="C:plasma membrane"/>
    <property type="evidence" value="ECO:0007669"/>
    <property type="project" value="UniProtKB-SubCell"/>
</dbReference>
<protein>
    <recommendedName>
        <fullName evidence="9">Major facilitator superfamily (MFS) profile domain-containing protein</fullName>
    </recommendedName>
</protein>
<dbReference type="PROSITE" id="PS00216">
    <property type="entry name" value="SUGAR_TRANSPORT_1"/>
    <property type="match status" value="1"/>
</dbReference>
<dbReference type="InterPro" id="IPR050549">
    <property type="entry name" value="MFS_Trehalose_Transporter"/>
</dbReference>
<feature type="transmembrane region" description="Helical" evidence="8">
    <location>
        <begin position="87"/>
        <end position="112"/>
    </location>
</feature>
<feature type="transmembrane region" description="Helical" evidence="8">
    <location>
        <begin position="38"/>
        <end position="58"/>
    </location>
</feature>
<evidence type="ECO:0000256" key="8">
    <source>
        <dbReference type="SAM" id="Phobius"/>
    </source>
</evidence>
<evidence type="ECO:0000259" key="9">
    <source>
        <dbReference type="PROSITE" id="PS50850"/>
    </source>
</evidence>
<evidence type="ECO:0000256" key="1">
    <source>
        <dbReference type="ARBA" id="ARBA00004651"/>
    </source>
</evidence>
<comment type="subcellular location">
    <subcellularLocation>
        <location evidence="1">Cell membrane</location>
        <topology evidence="1">Multi-pass membrane protein</topology>
    </subcellularLocation>
</comment>
<organism evidence="10 11">
    <name type="scientific">Ignelater luminosus</name>
    <name type="common">Cucubano</name>
    <name type="synonym">Pyrophorus luminosus</name>
    <dbReference type="NCBI Taxonomy" id="2038154"/>
    <lineage>
        <taxon>Eukaryota</taxon>
        <taxon>Metazoa</taxon>
        <taxon>Ecdysozoa</taxon>
        <taxon>Arthropoda</taxon>
        <taxon>Hexapoda</taxon>
        <taxon>Insecta</taxon>
        <taxon>Pterygota</taxon>
        <taxon>Neoptera</taxon>
        <taxon>Endopterygota</taxon>
        <taxon>Coleoptera</taxon>
        <taxon>Polyphaga</taxon>
        <taxon>Elateriformia</taxon>
        <taxon>Elateroidea</taxon>
        <taxon>Elateridae</taxon>
        <taxon>Agrypninae</taxon>
        <taxon>Pyrophorini</taxon>
        <taxon>Ignelater</taxon>
    </lineage>
</organism>
<keyword evidence="2" id="KW-0813">Transport</keyword>
<feature type="transmembrane region" description="Helical" evidence="8">
    <location>
        <begin position="124"/>
        <end position="144"/>
    </location>
</feature>
<reference evidence="10" key="1">
    <citation type="submission" date="2019-08" db="EMBL/GenBank/DDBJ databases">
        <title>The genome of the North American firefly Photinus pyralis.</title>
        <authorList>
            <consortium name="Photinus pyralis genome working group"/>
            <person name="Fallon T.R."/>
            <person name="Sander Lower S.E."/>
            <person name="Weng J.-K."/>
        </authorList>
    </citation>
    <scope>NUCLEOTIDE SEQUENCE</scope>
    <source>
        <strain evidence="10">TRF0915ILg1</strain>
        <tissue evidence="10">Whole body</tissue>
    </source>
</reference>
<name>A0A8K0GCS4_IGNLU</name>
<feature type="domain" description="Major facilitator superfamily (MFS) profile" evidence="9">
    <location>
        <begin position="1"/>
        <end position="378"/>
    </location>
</feature>
<keyword evidence="3" id="KW-1003">Cell membrane</keyword>
<evidence type="ECO:0000256" key="4">
    <source>
        <dbReference type="ARBA" id="ARBA00022597"/>
    </source>
</evidence>
<proteinExistence type="predicted"/>
<evidence type="ECO:0000256" key="2">
    <source>
        <dbReference type="ARBA" id="ARBA00022448"/>
    </source>
</evidence>
<dbReference type="PROSITE" id="PS50850">
    <property type="entry name" value="MFS"/>
    <property type="match status" value="1"/>
</dbReference>
<dbReference type="PANTHER" id="PTHR48021">
    <property type="match status" value="1"/>
</dbReference>
<dbReference type="EMBL" id="VTPC01006608">
    <property type="protein sequence ID" value="KAF2894809.1"/>
    <property type="molecule type" value="Genomic_DNA"/>
</dbReference>
<feature type="transmembrane region" description="Helical" evidence="8">
    <location>
        <begin position="150"/>
        <end position="168"/>
    </location>
</feature>
<keyword evidence="7 8" id="KW-0472">Membrane</keyword>
<keyword evidence="11" id="KW-1185">Reference proteome</keyword>
<evidence type="ECO:0000256" key="5">
    <source>
        <dbReference type="ARBA" id="ARBA00022692"/>
    </source>
</evidence>
<dbReference type="FunFam" id="1.20.1250.20:FF:000218">
    <property type="entry name" value="facilitated trehalose transporter Tret1"/>
    <property type="match status" value="1"/>
</dbReference>
<feature type="transmembrane region" description="Helical" evidence="8">
    <location>
        <begin position="273"/>
        <end position="292"/>
    </location>
</feature>
<feature type="transmembrane region" description="Helical" evidence="8">
    <location>
        <begin position="65"/>
        <end position="81"/>
    </location>
</feature>
<evidence type="ECO:0000256" key="6">
    <source>
        <dbReference type="ARBA" id="ARBA00022989"/>
    </source>
</evidence>
<feature type="transmembrane region" description="Helical" evidence="8">
    <location>
        <begin position="332"/>
        <end position="351"/>
    </location>
</feature>